<accession>J3EW27</accession>
<dbReference type="PANTHER" id="PTHR34384">
    <property type="entry name" value="L-2,3-DIAMINOPROPANOATE--CITRATE LIGASE"/>
    <property type="match status" value="1"/>
</dbReference>
<dbReference type="InterPro" id="IPR037455">
    <property type="entry name" value="LucA/IucC-like"/>
</dbReference>
<gene>
    <name evidence="4" type="ORF">HSB1_24280</name>
</gene>
<dbReference type="InterPro" id="IPR007310">
    <property type="entry name" value="Aerobactin_biosyn_IucA/IucC_N"/>
</dbReference>
<dbReference type="Gene3D" id="6.10.250.3370">
    <property type="match status" value="1"/>
</dbReference>
<comment type="pathway">
    <text evidence="1">Siderophore biosynthesis.</text>
</comment>
<dbReference type="Gene3D" id="3.30.310.280">
    <property type="match status" value="1"/>
</dbReference>
<name>J3EW27_9EURY</name>
<dbReference type="Pfam" id="PF06276">
    <property type="entry name" value="FhuF"/>
    <property type="match status" value="1"/>
</dbReference>
<feature type="domain" description="Aerobactin siderophore biosynthesis IucA/IucC N-terminal" evidence="2">
    <location>
        <begin position="159"/>
        <end position="408"/>
    </location>
</feature>
<dbReference type="Proteomes" id="UP000007813">
    <property type="component" value="Unassembled WGS sequence"/>
</dbReference>
<evidence type="ECO:0000259" key="2">
    <source>
        <dbReference type="Pfam" id="PF04183"/>
    </source>
</evidence>
<protein>
    <submittedName>
        <fullName evidence="4">Iron transport protein C</fullName>
    </submittedName>
</protein>
<evidence type="ECO:0000259" key="3">
    <source>
        <dbReference type="Pfam" id="PF06276"/>
    </source>
</evidence>
<dbReference type="Pfam" id="PF04183">
    <property type="entry name" value="IucA_IucC"/>
    <property type="match status" value="1"/>
</dbReference>
<evidence type="ECO:0000313" key="4">
    <source>
        <dbReference type="EMBL" id="EJN59007.1"/>
    </source>
</evidence>
<dbReference type="AlphaFoldDB" id="J3EW27"/>
<dbReference type="InterPro" id="IPR022770">
    <property type="entry name" value="IucA/IucC-like_C"/>
</dbReference>
<dbReference type="GO" id="GO:0016881">
    <property type="term" value="F:acid-amino acid ligase activity"/>
    <property type="evidence" value="ECO:0007669"/>
    <property type="project" value="UniProtKB-ARBA"/>
</dbReference>
<reference evidence="4 5" key="1">
    <citation type="journal article" date="2012" name="J. Bacteriol.">
        <title>Draft Genome Sequence of the Extremely Halophilic Archaeon Halogranum salarium B-1T.</title>
        <authorList>
            <person name="Kim K.K."/>
            <person name="Lee K.C."/>
            <person name="Lee J.S."/>
        </authorList>
    </citation>
    <scope>NUCLEOTIDE SEQUENCE [LARGE SCALE GENOMIC DNA]</scope>
    <source>
        <strain evidence="4 5">B-1</strain>
    </source>
</reference>
<dbReference type="PATRIC" id="fig|1210908.3.peg.2325"/>
<dbReference type="GO" id="GO:0019290">
    <property type="term" value="P:siderophore biosynthetic process"/>
    <property type="evidence" value="ECO:0007669"/>
    <property type="project" value="InterPro"/>
</dbReference>
<feature type="domain" description="Aerobactin siderophore biosynthesis IucA/IucC-like C-terminal" evidence="3">
    <location>
        <begin position="428"/>
        <end position="591"/>
    </location>
</feature>
<dbReference type="PANTHER" id="PTHR34384:SF6">
    <property type="entry name" value="STAPHYLOFERRIN B SYNTHASE"/>
    <property type="match status" value="1"/>
</dbReference>
<sequence>MTQHIDTTDGIDGIDDADTLLDALDAGTLADVERELLAKMLAEFAYEDLLDPESVGETDRGTRYVLTFDDADYRFVAAERLMDSYLVREDSIERRESEGDEWTEATDPVAFLLDAHEAIGTPEMTVGHLVREYRNTLLADAHSKTRQREEENRDVAEMDYAELEGEMTGHPWITYNKGRLGWGYDDYLNYAPERKEPVQLSWLAVSKERSTFATVEDLSPDELLREELGDVYEAFASRVESRGRDPDEYYFMPVHEWQWDSTVAQLYSKEIAEERIIPLGKTPDAYLPAQSVRTFLNVDNPEKRNVKLPMRILNTLVWRGLPGERTEAAPLVTEYVKEIRDGDEFLRDECELVLPGEVAGINYDHPEFAQLDGNAYQYDELLGTVWRESVERLVDDDERPVTLSALMHVDDGTPVIGELVDRSPLELEAWLDELFATMLPPLLHYLYRYGTVFSPHGENTILVLDEDDVPKRLAVKDFVDDVNVSDQPLPELEQLPEELTDVLRREPPEGLCQFIFCGLFVCVYRYVSNVLTEHRDYSEEQFWMQVREAILDYQSEFPELEDRFETFDLLRPEFTKLCLNRNRMVNEGYGDAEGRPHAAEHGTVENALHAVAQAETEDAPAAADD</sequence>
<organism evidence="4 5">
    <name type="scientific">Halogranum salarium B-1</name>
    <dbReference type="NCBI Taxonomy" id="1210908"/>
    <lineage>
        <taxon>Archaea</taxon>
        <taxon>Methanobacteriati</taxon>
        <taxon>Methanobacteriota</taxon>
        <taxon>Stenosarchaea group</taxon>
        <taxon>Halobacteria</taxon>
        <taxon>Halobacteriales</taxon>
        <taxon>Haloferacaceae</taxon>
    </lineage>
</organism>
<evidence type="ECO:0000256" key="1">
    <source>
        <dbReference type="ARBA" id="ARBA00004924"/>
    </source>
</evidence>
<dbReference type="eggNOG" id="arCOG08178">
    <property type="taxonomic scope" value="Archaea"/>
</dbReference>
<evidence type="ECO:0000313" key="5">
    <source>
        <dbReference type="Proteomes" id="UP000007813"/>
    </source>
</evidence>
<dbReference type="RefSeq" id="WP_009367510.1">
    <property type="nucleotide sequence ID" value="NZ_ALJD01000006.1"/>
</dbReference>
<dbReference type="Gene3D" id="1.10.510.40">
    <property type="match status" value="1"/>
</dbReference>
<dbReference type="EMBL" id="ALJD01000006">
    <property type="protein sequence ID" value="EJN59007.1"/>
    <property type="molecule type" value="Genomic_DNA"/>
</dbReference>
<proteinExistence type="predicted"/>
<comment type="caution">
    <text evidence="4">The sequence shown here is derived from an EMBL/GenBank/DDBJ whole genome shotgun (WGS) entry which is preliminary data.</text>
</comment>